<reference evidence="13 14" key="1">
    <citation type="submission" date="2023-03" db="EMBL/GenBank/DDBJ databases">
        <title>Paludisphaera mucosa sp. nov. a novel planctomycete from northern fen.</title>
        <authorList>
            <person name="Ivanova A."/>
        </authorList>
    </citation>
    <scope>NUCLEOTIDE SEQUENCE [LARGE SCALE GENOMIC DNA]</scope>
    <source>
        <strain evidence="13 14">Pla2</strain>
    </source>
</reference>
<dbReference type="Pfam" id="PF08448">
    <property type="entry name" value="PAS_4"/>
    <property type="match status" value="1"/>
</dbReference>
<comment type="caution">
    <text evidence="13">The sequence shown here is derived from an EMBL/GenBank/DDBJ whole genome shotgun (WGS) entry which is preliminary data.</text>
</comment>
<dbReference type="InterPro" id="IPR004358">
    <property type="entry name" value="Sig_transdc_His_kin-like_C"/>
</dbReference>
<dbReference type="PROSITE" id="PS50113">
    <property type="entry name" value="PAC"/>
    <property type="match status" value="2"/>
</dbReference>
<dbReference type="InterPro" id="IPR035965">
    <property type="entry name" value="PAS-like_dom_sf"/>
</dbReference>
<keyword evidence="4" id="KW-0808">Transferase</keyword>
<evidence type="ECO:0000256" key="9">
    <source>
        <dbReference type="SAM" id="Coils"/>
    </source>
</evidence>
<dbReference type="CDD" id="cd00130">
    <property type="entry name" value="PAS"/>
    <property type="match status" value="2"/>
</dbReference>
<dbReference type="EC" id="2.7.13.3" evidence="2"/>
<dbReference type="InterPro" id="IPR001610">
    <property type="entry name" value="PAC"/>
</dbReference>
<dbReference type="Gene3D" id="3.30.565.10">
    <property type="entry name" value="Histidine kinase-like ATPase, C-terminal domain"/>
    <property type="match status" value="1"/>
</dbReference>
<dbReference type="CDD" id="cd00082">
    <property type="entry name" value="HisKA"/>
    <property type="match status" value="1"/>
</dbReference>
<keyword evidence="8" id="KW-0902">Two-component regulatory system</keyword>
<dbReference type="RefSeq" id="WP_277861773.1">
    <property type="nucleotide sequence ID" value="NZ_JARRAG010000002.1"/>
</dbReference>
<evidence type="ECO:0000256" key="1">
    <source>
        <dbReference type="ARBA" id="ARBA00000085"/>
    </source>
</evidence>
<dbReference type="SMART" id="SM00387">
    <property type="entry name" value="HATPase_c"/>
    <property type="match status" value="1"/>
</dbReference>
<dbReference type="InterPro" id="IPR005467">
    <property type="entry name" value="His_kinase_dom"/>
</dbReference>
<feature type="coiled-coil region" evidence="9">
    <location>
        <begin position="200"/>
        <end position="234"/>
    </location>
</feature>
<evidence type="ECO:0000256" key="6">
    <source>
        <dbReference type="ARBA" id="ARBA00022777"/>
    </source>
</evidence>
<dbReference type="InterPro" id="IPR003661">
    <property type="entry name" value="HisK_dim/P_dom"/>
</dbReference>
<keyword evidence="7" id="KW-0067">ATP-binding</keyword>
<dbReference type="InterPro" id="IPR003594">
    <property type="entry name" value="HATPase_dom"/>
</dbReference>
<evidence type="ECO:0000259" key="12">
    <source>
        <dbReference type="PROSITE" id="PS50113"/>
    </source>
</evidence>
<dbReference type="SUPFAM" id="SSF55874">
    <property type="entry name" value="ATPase domain of HSP90 chaperone/DNA topoisomerase II/histidine kinase"/>
    <property type="match status" value="1"/>
</dbReference>
<dbReference type="Gene3D" id="1.10.287.130">
    <property type="match status" value="1"/>
</dbReference>
<dbReference type="PANTHER" id="PTHR43065">
    <property type="entry name" value="SENSOR HISTIDINE KINASE"/>
    <property type="match status" value="1"/>
</dbReference>
<evidence type="ECO:0000256" key="4">
    <source>
        <dbReference type="ARBA" id="ARBA00022679"/>
    </source>
</evidence>
<evidence type="ECO:0000313" key="14">
    <source>
        <dbReference type="Proteomes" id="UP001216907"/>
    </source>
</evidence>
<feature type="domain" description="PAC" evidence="12">
    <location>
        <begin position="292"/>
        <end position="344"/>
    </location>
</feature>
<dbReference type="SUPFAM" id="SSF47384">
    <property type="entry name" value="Homodimeric domain of signal transducing histidine kinase"/>
    <property type="match status" value="1"/>
</dbReference>
<name>A0ABT6FCX7_9BACT</name>
<sequence length="592" mass="64716">MGAPFHDDDVAGAESLLRAMSEIGPPIIDVREALTASLLSGVAGEPMARLTPRNAELRYRTLVEQIPAVTFMASLDGSDNELYVSPQIESMLGFTQQEWLANPVLWYQQLHPDDRDRWQEGFALTCSTGQPFRAEYRFLSRTGAIVWVAGEARVVRDEEGRPLFLHGIAFDITTHKKAEATLVQSHEALEESVRERTAQLVRINDSLRAEMAERARAEAQVREQATLIDEASDAILVHDLEGRILFWNRGAEVLFLRPRAEAVGRDFREVLFPNVEAGVDEAARSVADHGEWAGELSVTDRVGRRLIIASRWTMVRDDRGAPKSVLIISTDVTEQKELQARLLRSQRMESIGTLAGGIAHDLNNLLTPLLIAVDLLRLPLADDRRDAVLEMLRSNVERGADLVRQVLTFARGVEGERVPVSIGDLIRDLGRLLNSTVPKSIVVVVSMPEEPWIVLGDATKIHQVLMNLCVNASDAMADGGILAIDAENVVLAPGSPTSRTDVRLGPHVVVRVADDGSGIPPEILEKIFDPFFTTKEVGKGTGLGLSTSAGIVKALGGFMEVRSEVGKGTQFTIYLPTCGAQVSPLAESTTPS</sequence>
<dbReference type="InterPro" id="IPR000700">
    <property type="entry name" value="PAS-assoc_C"/>
</dbReference>
<comment type="catalytic activity">
    <reaction evidence="1">
        <text>ATP + protein L-histidine = ADP + protein N-phospho-L-histidine.</text>
        <dbReference type="EC" id="2.7.13.3"/>
    </reaction>
</comment>
<dbReference type="NCBIfam" id="TIGR00229">
    <property type="entry name" value="sensory_box"/>
    <property type="match status" value="2"/>
</dbReference>
<feature type="domain" description="PAC" evidence="12">
    <location>
        <begin position="132"/>
        <end position="184"/>
    </location>
</feature>
<dbReference type="InterPro" id="IPR036890">
    <property type="entry name" value="HATPase_C_sf"/>
</dbReference>
<dbReference type="Pfam" id="PF08447">
    <property type="entry name" value="PAS_3"/>
    <property type="match status" value="1"/>
</dbReference>
<proteinExistence type="predicted"/>
<dbReference type="InterPro" id="IPR013655">
    <property type="entry name" value="PAS_fold_3"/>
</dbReference>
<feature type="domain" description="PAS" evidence="11">
    <location>
        <begin position="55"/>
        <end position="116"/>
    </location>
</feature>
<protein>
    <recommendedName>
        <fullName evidence="2">histidine kinase</fullName>
        <ecNumber evidence="2">2.7.13.3</ecNumber>
    </recommendedName>
</protein>
<dbReference type="Pfam" id="PF02518">
    <property type="entry name" value="HATPase_c"/>
    <property type="match status" value="1"/>
</dbReference>
<feature type="domain" description="PAS" evidence="11">
    <location>
        <begin position="220"/>
        <end position="290"/>
    </location>
</feature>
<dbReference type="Proteomes" id="UP001216907">
    <property type="component" value="Unassembled WGS sequence"/>
</dbReference>
<keyword evidence="6" id="KW-0418">Kinase</keyword>
<evidence type="ECO:0000256" key="2">
    <source>
        <dbReference type="ARBA" id="ARBA00012438"/>
    </source>
</evidence>
<keyword evidence="9" id="KW-0175">Coiled coil</keyword>
<dbReference type="PROSITE" id="PS50112">
    <property type="entry name" value="PAS"/>
    <property type="match status" value="2"/>
</dbReference>
<keyword evidence="3" id="KW-0597">Phosphoprotein</keyword>
<gene>
    <name evidence="13" type="ORF">PZE19_16720</name>
</gene>
<dbReference type="PROSITE" id="PS50109">
    <property type="entry name" value="HIS_KIN"/>
    <property type="match status" value="1"/>
</dbReference>
<dbReference type="InterPro" id="IPR013656">
    <property type="entry name" value="PAS_4"/>
</dbReference>
<dbReference type="InterPro" id="IPR036097">
    <property type="entry name" value="HisK_dim/P_sf"/>
</dbReference>
<dbReference type="PANTHER" id="PTHR43065:SF46">
    <property type="entry name" value="C4-DICARBOXYLATE TRANSPORT SENSOR PROTEIN DCTB"/>
    <property type="match status" value="1"/>
</dbReference>
<evidence type="ECO:0000256" key="5">
    <source>
        <dbReference type="ARBA" id="ARBA00022741"/>
    </source>
</evidence>
<evidence type="ECO:0000313" key="13">
    <source>
        <dbReference type="EMBL" id="MDG3005437.1"/>
    </source>
</evidence>
<organism evidence="13 14">
    <name type="scientific">Paludisphaera mucosa</name>
    <dbReference type="NCBI Taxonomy" id="3030827"/>
    <lineage>
        <taxon>Bacteria</taxon>
        <taxon>Pseudomonadati</taxon>
        <taxon>Planctomycetota</taxon>
        <taxon>Planctomycetia</taxon>
        <taxon>Isosphaerales</taxon>
        <taxon>Isosphaeraceae</taxon>
        <taxon>Paludisphaera</taxon>
    </lineage>
</organism>
<dbReference type="EMBL" id="JARRAG010000002">
    <property type="protein sequence ID" value="MDG3005437.1"/>
    <property type="molecule type" value="Genomic_DNA"/>
</dbReference>
<dbReference type="SMART" id="SM00388">
    <property type="entry name" value="HisKA"/>
    <property type="match status" value="1"/>
</dbReference>
<dbReference type="InterPro" id="IPR000014">
    <property type="entry name" value="PAS"/>
</dbReference>
<evidence type="ECO:0000259" key="11">
    <source>
        <dbReference type="PROSITE" id="PS50112"/>
    </source>
</evidence>
<evidence type="ECO:0000259" key="10">
    <source>
        <dbReference type="PROSITE" id="PS50109"/>
    </source>
</evidence>
<evidence type="ECO:0000256" key="3">
    <source>
        <dbReference type="ARBA" id="ARBA00022553"/>
    </source>
</evidence>
<keyword evidence="5" id="KW-0547">Nucleotide-binding</keyword>
<dbReference type="SMART" id="SM00091">
    <property type="entry name" value="PAS"/>
    <property type="match status" value="2"/>
</dbReference>
<dbReference type="Pfam" id="PF00512">
    <property type="entry name" value="HisKA"/>
    <property type="match status" value="1"/>
</dbReference>
<evidence type="ECO:0000256" key="7">
    <source>
        <dbReference type="ARBA" id="ARBA00022840"/>
    </source>
</evidence>
<dbReference type="SUPFAM" id="SSF55785">
    <property type="entry name" value="PYP-like sensor domain (PAS domain)"/>
    <property type="match status" value="2"/>
</dbReference>
<dbReference type="SMART" id="SM00086">
    <property type="entry name" value="PAC"/>
    <property type="match status" value="2"/>
</dbReference>
<keyword evidence="14" id="KW-1185">Reference proteome</keyword>
<feature type="domain" description="Histidine kinase" evidence="10">
    <location>
        <begin position="357"/>
        <end position="579"/>
    </location>
</feature>
<dbReference type="Gene3D" id="3.30.450.20">
    <property type="entry name" value="PAS domain"/>
    <property type="match status" value="2"/>
</dbReference>
<accession>A0ABT6FCX7</accession>
<evidence type="ECO:0000256" key="8">
    <source>
        <dbReference type="ARBA" id="ARBA00023012"/>
    </source>
</evidence>
<dbReference type="PRINTS" id="PR00344">
    <property type="entry name" value="BCTRLSENSOR"/>
</dbReference>